<sequence>MSVHQTMLKPVRLMFGAVANGPIALRIVHRTIVAHRTGECTYSAHEMDHISSTLHHACHCHPHVPTVGRNSERASSRARALALICTHGRPTASIRRAHPKTCRTDLAKPIRSFHTNGLIRFSKPTQRNPGAEHSTKRHSKNENIAWTVRFWLFPLEQPPSPAQKLVPAREYGAEWILRTPQGNDQPSPSSTFSSKSPAIQA</sequence>
<dbReference type="EnsemblMetazoa" id="AMEM004208-RA">
    <property type="protein sequence ID" value="AMEM004208-PA"/>
    <property type="gene ID" value="AMEM004208"/>
</dbReference>
<feature type="compositionally biased region" description="Low complexity" evidence="1">
    <location>
        <begin position="186"/>
        <end position="201"/>
    </location>
</feature>
<proteinExistence type="predicted"/>
<dbReference type="VEuPathDB" id="VectorBase:AMEM004208"/>
<feature type="region of interest" description="Disordered" evidence="1">
    <location>
        <begin position="176"/>
        <end position="201"/>
    </location>
</feature>
<dbReference type="AlphaFoldDB" id="A0A182UV64"/>
<keyword evidence="3" id="KW-1185">Reference proteome</keyword>
<evidence type="ECO:0000256" key="1">
    <source>
        <dbReference type="SAM" id="MobiDB-lite"/>
    </source>
</evidence>
<dbReference type="Proteomes" id="UP000075903">
    <property type="component" value="Unassembled WGS sequence"/>
</dbReference>
<accession>A0A182UV64</accession>
<name>A0A182UV64_ANOME</name>
<organism evidence="2 3">
    <name type="scientific">Anopheles merus</name>
    <name type="common">Mosquito</name>
    <dbReference type="NCBI Taxonomy" id="30066"/>
    <lineage>
        <taxon>Eukaryota</taxon>
        <taxon>Metazoa</taxon>
        <taxon>Ecdysozoa</taxon>
        <taxon>Arthropoda</taxon>
        <taxon>Hexapoda</taxon>
        <taxon>Insecta</taxon>
        <taxon>Pterygota</taxon>
        <taxon>Neoptera</taxon>
        <taxon>Endopterygota</taxon>
        <taxon>Diptera</taxon>
        <taxon>Nematocera</taxon>
        <taxon>Culicoidea</taxon>
        <taxon>Culicidae</taxon>
        <taxon>Anophelinae</taxon>
        <taxon>Anopheles</taxon>
    </lineage>
</organism>
<evidence type="ECO:0000313" key="3">
    <source>
        <dbReference type="Proteomes" id="UP000075903"/>
    </source>
</evidence>
<evidence type="ECO:0000313" key="2">
    <source>
        <dbReference type="EnsemblMetazoa" id="AMEM004208-PA"/>
    </source>
</evidence>
<reference evidence="2" key="1">
    <citation type="submission" date="2020-05" db="UniProtKB">
        <authorList>
            <consortium name="EnsemblMetazoa"/>
        </authorList>
    </citation>
    <scope>IDENTIFICATION</scope>
    <source>
        <strain evidence="2">MAF</strain>
    </source>
</reference>
<protein>
    <submittedName>
        <fullName evidence="2">Uncharacterized protein</fullName>
    </submittedName>
</protein>